<proteinExistence type="predicted"/>
<protein>
    <submittedName>
        <fullName evidence="2">Uncharacterized protein</fullName>
    </submittedName>
</protein>
<gene>
    <name evidence="2" type="ORF">PEVE_00019882</name>
</gene>
<sequence>MSQTVVILFIAFLAYVQGSPHLILGLSCNCPDKSLPPCPDSGACAAVTCLPGRSCEPCPCNCNIARCVRTAPPPFPGPRCPCQNEDFRPPCPDFGACAAITCGPGFSCEPCPCQCRTGQCVPSDRR</sequence>
<evidence type="ECO:0000313" key="3">
    <source>
        <dbReference type="Proteomes" id="UP001159427"/>
    </source>
</evidence>
<keyword evidence="1" id="KW-0732">Signal</keyword>
<accession>A0ABN8M2H6</accession>
<dbReference type="Proteomes" id="UP001159427">
    <property type="component" value="Unassembled WGS sequence"/>
</dbReference>
<feature type="chain" id="PRO_5045553026" evidence="1">
    <location>
        <begin position="19"/>
        <end position="126"/>
    </location>
</feature>
<comment type="caution">
    <text evidence="2">The sequence shown here is derived from an EMBL/GenBank/DDBJ whole genome shotgun (WGS) entry which is preliminary data.</text>
</comment>
<dbReference type="EMBL" id="CALNXI010000268">
    <property type="protein sequence ID" value="CAH3023611.1"/>
    <property type="molecule type" value="Genomic_DNA"/>
</dbReference>
<organism evidence="2 3">
    <name type="scientific">Porites evermanni</name>
    <dbReference type="NCBI Taxonomy" id="104178"/>
    <lineage>
        <taxon>Eukaryota</taxon>
        <taxon>Metazoa</taxon>
        <taxon>Cnidaria</taxon>
        <taxon>Anthozoa</taxon>
        <taxon>Hexacorallia</taxon>
        <taxon>Scleractinia</taxon>
        <taxon>Fungiina</taxon>
        <taxon>Poritidae</taxon>
        <taxon>Porites</taxon>
    </lineage>
</organism>
<evidence type="ECO:0000313" key="2">
    <source>
        <dbReference type="EMBL" id="CAH3023611.1"/>
    </source>
</evidence>
<name>A0ABN8M2H6_9CNID</name>
<feature type="signal peptide" evidence="1">
    <location>
        <begin position="1"/>
        <end position="18"/>
    </location>
</feature>
<evidence type="ECO:0000256" key="1">
    <source>
        <dbReference type="SAM" id="SignalP"/>
    </source>
</evidence>
<reference evidence="2 3" key="1">
    <citation type="submission" date="2022-05" db="EMBL/GenBank/DDBJ databases">
        <authorList>
            <consortium name="Genoscope - CEA"/>
            <person name="William W."/>
        </authorList>
    </citation>
    <scope>NUCLEOTIDE SEQUENCE [LARGE SCALE GENOMIC DNA]</scope>
</reference>
<keyword evidence="3" id="KW-1185">Reference proteome</keyword>